<dbReference type="AlphaFoldDB" id="A0A2X0P8H7"/>
<reference evidence="1" key="2">
    <citation type="submission" date="2020-07" db="EMBL/GenBank/DDBJ databases">
        <title>Draft genome sequence of Lactobacillus helveticus strain JCM 1062.</title>
        <authorList>
            <person name="Endo A."/>
            <person name="Maeno S."/>
            <person name="Kido Y."/>
        </authorList>
    </citation>
    <scope>NUCLEOTIDE SEQUENCE</scope>
    <source>
        <strain evidence="1">JCM 1062</strain>
    </source>
</reference>
<dbReference type="EMBL" id="BLYV01000411">
    <property type="protein sequence ID" value="GFP13961.1"/>
    <property type="molecule type" value="Genomic_DNA"/>
</dbReference>
<dbReference type="Proteomes" id="UP000630086">
    <property type="component" value="Unassembled WGS sequence"/>
</dbReference>
<evidence type="ECO:0000313" key="2">
    <source>
        <dbReference type="EMBL" id="SPB21991.1"/>
    </source>
</evidence>
<reference evidence="2" key="1">
    <citation type="submission" date="2018-01" db="EMBL/GenBank/DDBJ databases">
        <authorList>
            <person name="Gaut B.S."/>
            <person name="Morton B.R."/>
            <person name="Clegg M.T."/>
            <person name="Duvall M.R."/>
        </authorList>
    </citation>
    <scope>NUCLEOTIDE SEQUENCE</scope>
    <source>
        <strain evidence="2">Lactobacillus helveticus</strain>
    </source>
</reference>
<protein>
    <submittedName>
        <fullName evidence="2">Uncharacterized protein</fullName>
    </submittedName>
</protein>
<evidence type="ECO:0000313" key="1">
    <source>
        <dbReference type="EMBL" id="GFP13961.1"/>
    </source>
</evidence>
<dbReference type="RefSeq" id="WP_003629301.1">
    <property type="nucleotide sequence ID" value="NZ_BLYU01000072.1"/>
</dbReference>
<dbReference type="EMBL" id="OGTV01000007">
    <property type="protein sequence ID" value="SPB21991.1"/>
    <property type="molecule type" value="Genomic_DNA"/>
</dbReference>
<gene>
    <name evidence="2" type="ORF">BDKNPLJD_00210</name>
    <name evidence="1" type="ORF">LHEJCM1062_18330</name>
</gene>
<accession>A0A2X0P8H7</accession>
<sequence length="102" mass="11953">MNKEKDELKRNLEKVAEEQGGQQAVSYQDLFNPRFMQKNTHFTTIDVFVRELGAKSFPDIEQLGQKVLGQKVVDNFVKKETNFNSWEEMQQRAVSEYMSSLF</sequence>
<name>A0A2X0P8H7_LACHE</name>
<proteinExistence type="predicted"/>
<organism evidence="2">
    <name type="scientific">Lactobacillus helveticus</name>
    <name type="common">Lactobacillus suntoryeus</name>
    <dbReference type="NCBI Taxonomy" id="1587"/>
    <lineage>
        <taxon>Bacteria</taxon>
        <taxon>Bacillati</taxon>
        <taxon>Bacillota</taxon>
        <taxon>Bacilli</taxon>
        <taxon>Lactobacillales</taxon>
        <taxon>Lactobacillaceae</taxon>
        <taxon>Lactobacillus</taxon>
    </lineage>
</organism>